<dbReference type="EMBL" id="BORQ01000003">
    <property type="protein sequence ID" value="GIO31625.1"/>
    <property type="molecule type" value="Genomic_DNA"/>
</dbReference>
<dbReference type="RefSeq" id="WP_236575609.1">
    <property type="nucleotide sequence ID" value="NZ_BORQ01000003.1"/>
</dbReference>
<dbReference type="AlphaFoldDB" id="A0A919XJH7"/>
<gene>
    <name evidence="1" type="ORF">J2TS6_27660</name>
</gene>
<sequence>MMEERQEGCKGCRASVQVSPEKLQRLVEIATRGRETASEEVYRQRIGQCERCPGLQYGTTCQYCGCLVAVKARLQDSACPYPFAPKWS</sequence>
<accession>A0A919XJH7</accession>
<keyword evidence="2" id="KW-1185">Reference proteome</keyword>
<reference evidence="1" key="1">
    <citation type="submission" date="2021-03" db="EMBL/GenBank/DDBJ databases">
        <title>Antimicrobial resistance genes in bacteria isolated from Japanese honey, and their potential for conferring macrolide and lincosamide resistance in the American foulbrood pathogen Paenibacillus larvae.</title>
        <authorList>
            <person name="Okamoto M."/>
            <person name="Kumagai M."/>
            <person name="Kanamori H."/>
            <person name="Takamatsu D."/>
        </authorList>
    </citation>
    <scope>NUCLEOTIDE SEQUENCE</scope>
    <source>
        <strain evidence="1">J2TS6</strain>
    </source>
</reference>
<proteinExistence type="predicted"/>
<comment type="caution">
    <text evidence="1">The sequence shown here is derived from an EMBL/GenBank/DDBJ whole genome shotgun (WGS) entry which is preliminary data.</text>
</comment>
<protein>
    <submittedName>
        <fullName evidence="1">Uncharacterized protein</fullName>
    </submittedName>
</protein>
<organism evidence="1 2">
    <name type="scientific">Paenibacillus albilobatus</name>
    <dbReference type="NCBI Taxonomy" id="2716884"/>
    <lineage>
        <taxon>Bacteria</taxon>
        <taxon>Bacillati</taxon>
        <taxon>Bacillota</taxon>
        <taxon>Bacilli</taxon>
        <taxon>Bacillales</taxon>
        <taxon>Paenibacillaceae</taxon>
        <taxon>Paenibacillus</taxon>
    </lineage>
</organism>
<evidence type="ECO:0000313" key="2">
    <source>
        <dbReference type="Proteomes" id="UP000679779"/>
    </source>
</evidence>
<name>A0A919XJH7_9BACL</name>
<dbReference type="Proteomes" id="UP000679779">
    <property type="component" value="Unassembled WGS sequence"/>
</dbReference>
<evidence type="ECO:0000313" key="1">
    <source>
        <dbReference type="EMBL" id="GIO31625.1"/>
    </source>
</evidence>